<keyword evidence="2" id="KW-0547">Nucleotide-binding</keyword>
<reference evidence="6 7" key="1">
    <citation type="submission" date="2022-12" db="EMBL/GenBank/DDBJ databases">
        <title>Chromosome-level genome of Tegillarca granosa.</title>
        <authorList>
            <person name="Kim J."/>
        </authorList>
    </citation>
    <scope>NUCLEOTIDE SEQUENCE [LARGE SCALE GENOMIC DNA]</scope>
    <source>
        <strain evidence="6">Teg-2019</strain>
        <tissue evidence="6">Adductor muscle</tissue>
    </source>
</reference>
<dbReference type="Pfam" id="PF22594">
    <property type="entry name" value="GTP-eEF1A_C"/>
    <property type="match status" value="1"/>
</dbReference>
<dbReference type="InterPro" id="IPR031157">
    <property type="entry name" value="G_TR_CS"/>
</dbReference>
<feature type="domain" description="Tr-type G" evidence="5">
    <location>
        <begin position="113"/>
        <end position="337"/>
    </location>
</feature>
<dbReference type="InterPro" id="IPR000795">
    <property type="entry name" value="T_Tr_GTP-bd_dom"/>
</dbReference>
<proteinExistence type="inferred from homology"/>
<evidence type="ECO:0000256" key="4">
    <source>
        <dbReference type="SAM" id="MobiDB-lite"/>
    </source>
</evidence>
<gene>
    <name evidence="6" type="ORF">KUTeg_012344</name>
</gene>
<keyword evidence="7" id="KW-1185">Reference proteome</keyword>
<dbReference type="Pfam" id="PF00009">
    <property type="entry name" value="GTP_EFTU"/>
    <property type="match status" value="1"/>
</dbReference>
<organism evidence="6 7">
    <name type="scientific">Tegillarca granosa</name>
    <name type="common">Malaysian cockle</name>
    <name type="synonym">Anadara granosa</name>
    <dbReference type="NCBI Taxonomy" id="220873"/>
    <lineage>
        <taxon>Eukaryota</taxon>
        <taxon>Metazoa</taxon>
        <taxon>Spiralia</taxon>
        <taxon>Lophotrochozoa</taxon>
        <taxon>Mollusca</taxon>
        <taxon>Bivalvia</taxon>
        <taxon>Autobranchia</taxon>
        <taxon>Pteriomorphia</taxon>
        <taxon>Arcoida</taxon>
        <taxon>Arcoidea</taxon>
        <taxon>Arcidae</taxon>
        <taxon>Tegillarca</taxon>
    </lineage>
</organism>
<feature type="region of interest" description="Disordered" evidence="4">
    <location>
        <begin position="33"/>
        <end position="62"/>
    </location>
</feature>
<dbReference type="PRINTS" id="PR00315">
    <property type="entry name" value="ELONGATNFCT"/>
</dbReference>
<dbReference type="Proteomes" id="UP001217089">
    <property type="component" value="Unassembled WGS sequence"/>
</dbReference>
<dbReference type="SUPFAM" id="SSF50465">
    <property type="entry name" value="EF-Tu/eEF-1alpha/eIF2-gamma C-terminal domain"/>
    <property type="match status" value="1"/>
</dbReference>
<evidence type="ECO:0000313" key="6">
    <source>
        <dbReference type="EMBL" id="KAJ8310479.1"/>
    </source>
</evidence>
<comment type="similarity">
    <text evidence="1">Belongs to the TRAFAC class translation factor GTPase superfamily. Classic translation factor GTPase family. EF-Tu/EF-1A subfamily.</text>
</comment>
<dbReference type="InterPro" id="IPR054696">
    <property type="entry name" value="GTP-eEF1A_C"/>
</dbReference>
<dbReference type="Gene3D" id="2.40.30.10">
    <property type="entry name" value="Translation factors"/>
    <property type="match status" value="2"/>
</dbReference>
<dbReference type="Pfam" id="PF03144">
    <property type="entry name" value="GTP_EFTU_D2"/>
    <property type="match status" value="1"/>
</dbReference>
<dbReference type="PROSITE" id="PS00301">
    <property type="entry name" value="G_TR_1"/>
    <property type="match status" value="1"/>
</dbReference>
<dbReference type="InterPro" id="IPR009001">
    <property type="entry name" value="Transl_elong_EF1A/Init_IF2_C"/>
</dbReference>
<dbReference type="SUPFAM" id="SSF52540">
    <property type="entry name" value="P-loop containing nucleoside triphosphate hydrolases"/>
    <property type="match status" value="1"/>
</dbReference>
<evidence type="ECO:0000256" key="1">
    <source>
        <dbReference type="ARBA" id="ARBA00007249"/>
    </source>
</evidence>
<dbReference type="InterPro" id="IPR027417">
    <property type="entry name" value="P-loop_NTPase"/>
</dbReference>
<dbReference type="Gene3D" id="3.40.50.300">
    <property type="entry name" value="P-loop containing nucleotide triphosphate hydrolases"/>
    <property type="match status" value="1"/>
</dbReference>
<evidence type="ECO:0000256" key="3">
    <source>
        <dbReference type="ARBA" id="ARBA00023134"/>
    </source>
</evidence>
<comment type="caution">
    <text evidence="6">The sequence shown here is derived from an EMBL/GenBank/DDBJ whole genome shotgun (WGS) entry which is preliminary data.</text>
</comment>
<dbReference type="SUPFAM" id="SSF50447">
    <property type="entry name" value="Translation proteins"/>
    <property type="match status" value="1"/>
</dbReference>
<dbReference type="InterPro" id="IPR050100">
    <property type="entry name" value="TRAFAC_GTPase_members"/>
</dbReference>
<protein>
    <recommendedName>
        <fullName evidence="5">Tr-type G domain-containing protein</fullName>
    </recommendedName>
</protein>
<dbReference type="InterPro" id="IPR004161">
    <property type="entry name" value="EFTu-like_2"/>
</dbReference>
<evidence type="ECO:0000313" key="7">
    <source>
        <dbReference type="Proteomes" id="UP001217089"/>
    </source>
</evidence>
<name>A0ABQ9EZ88_TEGGR</name>
<evidence type="ECO:0000259" key="5">
    <source>
        <dbReference type="PROSITE" id="PS51722"/>
    </source>
</evidence>
<dbReference type="PROSITE" id="PS51722">
    <property type="entry name" value="G_TR_2"/>
    <property type="match status" value="1"/>
</dbReference>
<dbReference type="PANTHER" id="PTHR23115">
    <property type="entry name" value="TRANSLATION FACTOR"/>
    <property type="match status" value="1"/>
</dbReference>
<dbReference type="EMBL" id="JARBDR010000640">
    <property type="protein sequence ID" value="KAJ8310479.1"/>
    <property type="molecule type" value="Genomic_DNA"/>
</dbReference>
<accession>A0ABQ9EZ88</accession>
<keyword evidence="3" id="KW-0342">GTP-binding</keyword>
<dbReference type="InterPro" id="IPR009000">
    <property type="entry name" value="Transl_B-barrel_sf"/>
</dbReference>
<sequence>MEIETTVEYIGSHSAGIDALRTSVTFGGVQRYTPETSNDKMARSGFSQPPLPPIVDTSTGNSIDNDRLPDITFVEPSRASAIRTATSYRTQSVIMGETPRLPPVPQNRANVTKPYVNVVFIGHVDAGKSTLIGHLTYKCDVIDEATMNRLANEADAAGKSSYKYAWVMDKLKAEREKGISIDSKMRKFDSIQFEVVVIDAPGHHDYADVAVLVVSAVKGEFEEGMRHQGQTREHLQLAYTLGVRQLIVAVNKMDATEPAYDETRYTQIEHLVTLLAKKCGYDSDTVIFIPVSAWEGDNLTQLSDKMSWFKSWKIKRRSGGASGQSLLEAIDNSEKPTRMATFPLRIPIHTVYKLGNIGIVAAGKIHSGKIKPNMQLMFAPNNLKTKIRAVQVFREVMDEGRCGDTVGLQIENLSLKDIKKGDVCGEIYKDPPQKVDNFTAQIFVLNRSQPFKKGYTPIIHCHTAMVACKVTDIRERTDRRTGYPAEHAPSVLSSGQMGVVDFEATKPLSVDTFFEYPSMGRIVIRETTGTVAVGVVVYIPGRDIADDFKMRNQRHLTEMSHYGMMSRLLSRPDTTATTKL</sequence>
<evidence type="ECO:0000256" key="2">
    <source>
        <dbReference type="ARBA" id="ARBA00022741"/>
    </source>
</evidence>